<evidence type="ECO:0000313" key="1">
    <source>
        <dbReference type="EMBL" id="CAD7273997.1"/>
    </source>
</evidence>
<organism evidence="1">
    <name type="scientific">Notodromas monacha</name>
    <dbReference type="NCBI Taxonomy" id="399045"/>
    <lineage>
        <taxon>Eukaryota</taxon>
        <taxon>Metazoa</taxon>
        <taxon>Ecdysozoa</taxon>
        <taxon>Arthropoda</taxon>
        <taxon>Crustacea</taxon>
        <taxon>Oligostraca</taxon>
        <taxon>Ostracoda</taxon>
        <taxon>Podocopa</taxon>
        <taxon>Podocopida</taxon>
        <taxon>Cypridocopina</taxon>
        <taxon>Cypridoidea</taxon>
        <taxon>Cyprididae</taxon>
        <taxon>Notodromas</taxon>
    </lineage>
</organism>
<dbReference type="GO" id="GO:0019674">
    <property type="term" value="P:NAD+ metabolic process"/>
    <property type="evidence" value="ECO:0007669"/>
    <property type="project" value="InterPro"/>
</dbReference>
<dbReference type="InterPro" id="IPR016064">
    <property type="entry name" value="NAD/diacylglycerol_kinase_sf"/>
</dbReference>
<keyword evidence="2" id="KW-1185">Reference proteome</keyword>
<evidence type="ECO:0000313" key="2">
    <source>
        <dbReference type="Proteomes" id="UP000678499"/>
    </source>
</evidence>
<dbReference type="PANTHER" id="PTHR13158:SF5">
    <property type="entry name" value="NAD KINASE 2, MITOCHONDRIAL"/>
    <property type="match status" value="1"/>
</dbReference>
<dbReference type="AlphaFoldDB" id="A0A7R9GAM5"/>
<dbReference type="OrthoDB" id="185618at2759"/>
<name>A0A7R9GAM5_9CRUS</name>
<proteinExistence type="predicted"/>
<protein>
    <recommendedName>
        <fullName evidence="3">NAD(+) kinase</fullName>
    </recommendedName>
</protein>
<dbReference type="SUPFAM" id="SSF111331">
    <property type="entry name" value="NAD kinase/diacylglycerol kinase-like"/>
    <property type="match status" value="1"/>
</dbReference>
<dbReference type="EMBL" id="OA882232">
    <property type="protein sequence ID" value="CAD7273997.1"/>
    <property type="molecule type" value="Genomic_DNA"/>
</dbReference>
<dbReference type="Gene3D" id="3.40.50.10330">
    <property type="entry name" value="Probable inorganic polyphosphate/atp-NAD kinase, domain 1"/>
    <property type="match status" value="1"/>
</dbReference>
<sequence>MGFSTPSLRGLCKVVSLYQLRSVVIDVKGKNISSRQRMMAMSVSEESGNQGSSARAGIHSYHSLGDPRNFDLKRVLVLSKISHYDFEKLLNPHMTDDELHENLKRRGTNVDGLQLRHNIHRDCTNLVVEAFRKRGVDTRVVDRFSYNQTAISWADLVVSTGGDGTFLLAASKIQDCNKPLVGVNSEPSKSEGHLCLPKKYRVKIAQAVDKIIRGKFQWMFRKRIRVTVSGKDVNSPPIELHAQRLNCYELRFFEDLPYCLEPMKLDELDLKTDEDVRVLPVLALNEVFIGESLSARVSYCELSIDDGQWFKQKSSGFIFSTGSGSTSWTFNISKLNQQTVKSLLKIISEEAKLDVDAESLQTNHELIERITARFNNGLILTPDQPHIVYTIRDPISPGVLPSSSDIKPRDLAAKVLVKSRCMDASLVIDGGLSFKFNNGTKARLELLDHDALRTMVLDESSEDLNDEITDNSKMENRQHCVCQGSEHHGITLKDLKLGEACLILDASEAPISEKMSFLSQSQECEGLSFWPERLLPFEIQCYAMRSDCFCRGSGEHLPP</sequence>
<dbReference type="EMBL" id="CAJPEX010000195">
    <property type="protein sequence ID" value="CAG0914149.1"/>
    <property type="molecule type" value="Genomic_DNA"/>
</dbReference>
<evidence type="ECO:0008006" key="3">
    <source>
        <dbReference type="Google" id="ProtNLM"/>
    </source>
</evidence>
<dbReference type="Proteomes" id="UP000678499">
    <property type="component" value="Unassembled WGS sequence"/>
</dbReference>
<dbReference type="InterPro" id="IPR017437">
    <property type="entry name" value="ATP-NAD_kinase_PpnK-typ_C"/>
</dbReference>
<dbReference type="Gene3D" id="2.60.200.30">
    <property type="entry name" value="Probable inorganic polyphosphate/atp-NAD kinase, domain 2"/>
    <property type="match status" value="1"/>
</dbReference>
<accession>A0A7R9GAM5</accession>
<dbReference type="PANTHER" id="PTHR13158">
    <property type="match status" value="1"/>
</dbReference>
<dbReference type="GO" id="GO:0005739">
    <property type="term" value="C:mitochondrion"/>
    <property type="evidence" value="ECO:0007669"/>
    <property type="project" value="TreeGrafter"/>
</dbReference>
<dbReference type="InterPro" id="IPR017438">
    <property type="entry name" value="ATP-NAD_kinase_N"/>
</dbReference>
<reference evidence="1" key="1">
    <citation type="submission" date="2020-11" db="EMBL/GenBank/DDBJ databases">
        <authorList>
            <person name="Tran Van P."/>
        </authorList>
    </citation>
    <scope>NUCLEOTIDE SEQUENCE</scope>
</reference>
<gene>
    <name evidence="1" type="ORF">NMOB1V02_LOCUS1857</name>
</gene>
<dbReference type="GO" id="GO:0003951">
    <property type="term" value="F:NAD+ kinase activity"/>
    <property type="evidence" value="ECO:0007669"/>
    <property type="project" value="InterPro"/>
</dbReference>